<keyword evidence="3" id="KW-1185">Reference proteome</keyword>
<dbReference type="EMBL" id="KV427605">
    <property type="protein sequence ID" value="KZT12933.1"/>
    <property type="molecule type" value="Genomic_DNA"/>
</dbReference>
<dbReference type="InParanoid" id="A0A165IDI9"/>
<gene>
    <name evidence="2" type="ORF">LAESUDRAFT_767125</name>
</gene>
<dbReference type="STRING" id="1314785.A0A165IDI9"/>
<evidence type="ECO:0000313" key="3">
    <source>
        <dbReference type="Proteomes" id="UP000076871"/>
    </source>
</evidence>
<feature type="region of interest" description="Disordered" evidence="1">
    <location>
        <begin position="159"/>
        <end position="194"/>
    </location>
</feature>
<protein>
    <submittedName>
        <fullName evidence="2">Uncharacterized protein</fullName>
    </submittedName>
</protein>
<feature type="region of interest" description="Disordered" evidence="1">
    <location>
        <begin position="258"/>
        <end position="281"/>
    </location>
</feature>
<dbReference type="GeneID" id="63830795"/>
<dbReference type="AlphaFoldDB" id="A0A165IDI9"/>
<accession>A0A165IDI9</accession>
<name>A0A165IDI9_9APHY</name>
<dbReference type="Proteomes" id="UP000076871">
    <property type="component" value="Unassembled WGS sequence"/>
</dbReference>
<sequence length="438" mass="48591">MSPDRPICRPTESRVLSLIRSPEKATIDDQDTLQAQAQGACLTIPHVVLEEKTVSSAMAASLATSLLGHVLFLKSQLPFPIVQLARMPAFDTLSSHLGMTFSALFSAMLQRQSENESPSKARSAYLAFVLGPSIGAARAKVVLIVDGLDVKVIGQKDERTSRLDSMATTDSQSPESDDEGISEEDNFDATDDEGRLLSSSFTVPKEATETLHRRLSALSEPATPSPPRTFNPFQAQPRVRTITPFQDHLTIPIQADFREEEQNRKPPGRTPLKVLSSQPALQSQPAIPAKFDTLTEEQKKIRAAEHLLSRTLANTCVEGDGGMSRELAPTHAYVLLRVPRRFVHPTWVPRQNLTRSLEVMLQTFLEEASCVEGSHEDKRAKARKGMKAKGIWISCRGGEVNPDIKLNVRENQDEEDEDDDKDEMIWWAWDGKIIGFTD</sequence>
<proteinExistence type="predicted"/>
<evidence type="ECO:0000256" key="1">
    <source>
        <dbReference type="SAM" id="MobiDB-lite"/>
    </source>
</evidence>
<reference evidence="2 3" key="1">
    <citation type="journal article" date="2016" name="Mol. Biol. Evol.">
        <title>Comparative Genomics of Early-Diverging Mushroom-Forming Fungi Provides Insights into the Origins of Lignocellulose Decay Capabilities.</title>
        <authorList>
            <person name="Nagy L.G."/>
            <person name="Riley R."/>
            <person name="Tritt A."/>
            <person name="Adam C."/>
            <person name="Daum C."/>
            <person name="Floudas D."/>
            <person name="Sun H."/>
            <person name="Yadav J.S."/>
            <person name="Pangilinan J."/>
            <person name="Larsson K.H."/>
            <person name="Matsuura K."/>
            <person name="Barry K."/>
            <person name="Labutti K."/>
            <person name="Kuo R."/>
            <person name="Ohm R.A."/>
            <person name="Bhattacharya S.S."/>
            <person name="Shirouzu T."/>
            <person name="Yoshinaga Y."/>
            <person name="Martin F.M."/>
            <person name="Grigoriev I.V."/>
            <person name="Hibbett D.S."/>
        </authorList>
    </citation>
    <scope>NUCLEOTIDE SEQUENCE [LARGE SCALE GENOMIC DNA]</scope>
    <source>
        <strain evidence="2 3">93-53</strain>
    </source>
</reference>
<organism evidence="2 3">
    <name type="scientific">Laetiporus sulphureus 93-53</name>
    <dbReference type="NCBI Taxonomy" id="1314785"/>
    <lineage>
        <taxon>Eukaryota</taxon>
        <taxon>Fungi</taxon>
        <taxon>Dikarya</taxon>
        <taxon>Basidiomycota</taxon>
        <taxon>Agaricomycotina</taxon>
        <taxon>Agaricomycetes</taxon>
        <taxon>Polyporales</taxon>
        <taxon>Laetiporus</taxon>
    </lineage>
</organism>
<evidence type="ECO:0000313" key="2">
    <source>
        <dbReference type="EMBL" id="KZT12933.1"/>
    </source>
</evidence>
<dbReference type="RefSeq" id="XP_040770443.1">
    <property type="nucleotide sequence ID" value="XM_040913767.1"/>
</dbReference>
<dbReference type="OrthoDB" id="2387165at2759"/>
<feature type="compositionally biased region" description="Acidic residues" evidence="1">
    <location>
        <begin position="175"/>
        <end position="191"/>
    </location>
</feature>